<evidence type="ECO:0000256" key="4">
    <source>
        <dbReference type="ARBA" id="ARBA00023125"/>
    </source>
</evidence>
<dbReference type="PROSITE" id="PS00829">
    <property type="entry name" value="GREAB_1"/>
    <property type="match status" value="1"/>
</dbReference>
<evidence type="ECO:0000256" key="2">
    <source>
        <dbReference type="ARBA" id="ARBA00013729"/>
    </source>
</evidence>
<gene>
    <name evidence="8" type="primary">greA</name>
    <name evidence="12" type="ORF">A3F08_02610</name>
</gene>
<dbReference type="PANTHER" id="PTHR30437:SF4">
    <property type="entry name" value="TRANSCRIPTION ELONGATION FACTOR GREA"/>
    <property type="match status" value="1"/>
</dbReference>
<dbReference type="PROSITE" id="PS00830">
    <property type="entry name" value="GREAB_2"/>
    <property type="match status" value="1"/>
</dbReference>
<sequence>MLEEIILTKDGLEKLKKELEDLKKNKRPVVIQRIKTAKEFGDLSENAEYEDAKNEQSFIEGKIEELEATLKRAKIISELHDTSQVSIGDKVCVDCNGKKTCYKIVGSTESDPENGKISSESPIAVSLLGKKKGETVMVSVPDGEMKCKILDIK</sequence>
<dbReference type="NCBIfam" id="TIGR01462">
    <property type="entry name" value="greA"/>
    <property type="match status" value="1"/>
</dbReference>
<dbReference type="HAMAP" id="MF_00105">
    <property type="entry name" value="GreA_GreB"/>
    <property type="match status" value="1"/>
</dbReference>
<accession>A0A1F5EIY9</accession>
<dbReference type="FunFam" id="3.10.50.30:FF:000001">
    <property type="entry name" value="Transcription elongation factor GreA"/>
    <property type="match status" value="1"/>
</dbReference>
<dbReference type="InterPro" id="IPR036805">
    <property type="entry name" value="Tscrpt_elong_fac_GreA/B_N_sf"/>
</dbReference>
<comment type="similarity">
    <text evidence="1 8 9">Belongs to the GreA/GreB family.</text>
</comment>
<comment type="function">
    <text evidence="6 8 9">Necessary for efficient RNA polymerase transcription elongation past template-encoded arresting sites. The arresting sites in DNA have the property of trapping a certain fraction of elongating RNA polymerases that pass through, resulting in locked ternary complexes. Cleavage of the nascent transcript by cleavage factors such as GreA or GreB allows the resumption of elongation from the new 3'terminus. GreA releases sequences of 2 to 3 nucleotides.</text>
</comment>
<dbReference type="InterPro" id="IPR028624">
    <property type="entry name" value="Tscrpt_elong_fac_GreA/B"/>
</dbReference>
<feature type="domain" description="Transcription elongation factor GreA/GreB C-terminal" evidence="10">
    <location>
        <begin position="82"/>
        <end position="153"/>
    </location>
</feature>
<dbReference type="GO" id="GO:0006354">
    <property type="term" value="P:DNA-templated transcription elongation"/>
    <property type="evidence" value="ECO:0007669"/>
    <property type="project" value="TreeGrafter"/>
</dbReference>
<dbReference type="SUPFAM" id="SSF46557">
    <property type="entry name" value="GreA transcript cleavage protein, N-terminal domain"/>
    <property type="match status" value="1"/>
</dbReference>
<keyword evidence="12" id="KW-0251">Elongation factor</keyword>
<dbReference type="Gene3D" id="3.10.50.30">
    <property type="entry name" value="Transcription elongation factor, GreA/GreB, C-terminal domain"/>
    <property type="match status" value="1"/>
</dbReference>
<keyword evidence="5 8" id="KW-0804">Transcription</keyword>
<evidence type="ECO:0000256" key="6">
    <source>
        <dbReference type="ARBA" id="ARBA00024916"/>
    </source>
</evidence>
<dbReference type="AlphaFoldDB" id="A0A1F5EIY9"/>
<evidence type="ECO:0000259" key="11">
    <source>
        <dbReference type="Pfam" id="PF03449"/>
    </source>
</evidence>
<dbReference type="InterPro" id="IPR022691">
    <property type="entry name" value="Tscrpt_elong_fac_GreA/B_N"/>
</dbReference>
<dbReference type="STRING" id="1797469.A3F08_02610"/>
<dbReference type="PANTHER" id="PTHR30437">
    <property type="entry name" value="TRANSCRIPTION ELONGATION FACTOR GREA"/>
    <property type="match status" value="1"/>
</dbReference>
<evidence type="ECO:0000313" key="12">
    <source>
        <dbReference type="EMBL" id="OGD67372.1"/>
    </source>
</evidence>
<feature type="coiled-coil region" evidence="8">
    <location>
        <begin position="2"/>
        <end position="69"/>
    </location>
</feature>
<dbReference type="GO" id="GO:0003677">
    <property type="term" value="F:DNA binding"/>
    <property type="evidence" value="ECO:0007669"/>
    <property type="project" value="UniProtKB-UniRule"/>
</dbReference>
<evidence type="ECO:0000256" key="7">
    <source>
        <dbReference type="ARBA" id="ARBA00030776"/>
    </source>
</evidence>
<dbReference type="SUPFAM" id="SSF54534">
    <property type="entry name" value="FKBP-like"/>
    <property type="match status" value="1"/>
</dbReference>
<reference evidence="12 13" key="1">
    <citation type="journal article" date="2016" name="Nat. Commun.">
        <title>Thousands of microbial genomes shed light on interconnected biogeochemical processes in an aquifer system.</title>
        <authorList>
            <person name="Anantharaman K."/>
            <person name="Brown C.T."/>
            <person name="Hug L.A."/>
            <person name="Sharon I."/>
            <person name="Castelle C.J."/>
            <person name="Probst A.J."/>
            <person name="Thomas B.C."/>
            <person name="Singh A."/>
            <person name="Wilkins M.J."/>
            <person name="Karaoz U."/>
            <person name="Brodie E.L."/>
            <person name="Williams K.H."/>
            <person name="Hubbard S.S."/>
            <person name="Banfield J.F."/>
        </authorList>
    </citation>
    <scope>NUCLEOTIDE SEQUENCE [LARGE SCALE GENOMIC DNA]</scope>
</reference>
<evidence type="ECO:0000256" key="5">
    <source>
        <dbReference type="ARBA" id="ARBA00023163"/>
    </source>
</evidence>
<dbReference type="Pfam" id="PF01272">
    <property type="entry name" value="GreA_GreB"/>
    <property type="match status" value="1"/>
</dbReference>
<proteinExistence type="inferred from homology"/>
<evidence type="ECO:0000256" key="9">
    <source>
        <dbReference type="RuleBase" id="RU000556"/>
    </source>
</evidence>
<dbReference type="Proteomes" id="UP000176451">
    <property type="component" value="Unassembled WGS sequence"/>
</dbReference>
<dbReference type="InterPro" id="IPR023459">
    <property type="entry name" value="Tscrpt_elong_fac_GreA/B_fam"/>
</dbReference>
<keyword evidence="8" id="KW-0175">Coiled coil</keyword>
<evidence type="ECO:0000256" key="8">
    <source>
        <dbReference type="HAMAP-Rule" id="MF_00105"/>
    </source>
</evidence>
<keyword evidence="12" id="KW-0648">Protein biosynthesis</keyword>
<keyword evidence="4 8" id="KW-0238">DNA-binding</keyword>
<dbReference type="InterPro" id="IPR001437">
    <property type="entry name" value="Tscrpt_elong_fac_GreA/B_C"/>
</dbReference>
<keyword evidence="3 8" id="KW-0805">Transcription regulation</keyword>
<feature type="domain" description="Transcription elongation factor GreA/GreB N-terminal" evidence="11">
    <location>
        <begin position="5"/>
        <end position="75"/>
    </location>
</feature>
<dbReference type="NCBIfam" id="NF001263">
    <property type="entry name" value="PRK00226.1-4"/>
    <property type="match status" value="1"/>
</dbReference>
<evidence type="ECO:0000259" key="10">
    <source>
        <dbReference type="Pfam" id="PF01272"/>
    </source>
</evidence>
<dbReference type="InterPro" id="IPR006359">
    <property type="entry name" value="Tscrpt_elong_fac_GreA"/>
</dbReference>
<dbReference type="GO" id="GO:0070063">
    <property type="term" value="F:RNA polymerase binding"/>
    <property type="evidence" value="ECO:0007669"/>
    <property type="project" value="InterPro"/>
</dbReference>
<name>A0A1F5EIY9_9BACT</name>
<dbReference type="PIRSF" id="PIRSF006092">
    <property type="entry name" value="GreA_GreB"/>
    <property type="match status" value="1"/>
</dbReference>
<dbReference type="FunFam" id="1.10.287.180:FF:000001">
    <property type="entry name" value="Transcription elongation factor GreA"/>
    <property type="match status" value="1"/>
</dbReference>
<evidence type="ECO:0000256" key="3">
    <source>
        <dbReference type="ARBA" id="ARBA00023015"/>
    </source>
</evidence>
<evidence type="ECO:0000313" key="13">
    <source>
        <dbReference type="Proteomes" id="UP000176451"/>
    </source>
</evidence>
<evidence type="ECO:0000256" key="1">
    <source>
        <dbReference type="ARBA" id="ARBA00008213"/>
    </source>
</evidence>
<dbReference type="InterPro" id="IPR018151">
    <property type="entry name" value="TF_GreA/GreB_CS"/>
</dbReference>
<protein>
    <recommendedName>
        <fullName evidence="2 8">Transcription elongation factor GreA</fullName>
    </recommendedName>
    <alternativeName>
        <fullName evidence="7 8">Transcript cleavage factor GreA</fullName>
    </alternativeName>
</protein>
<dbReference type="EMBL" id="MEZV01000016">
    <property type="protein sequence ID" value="OGD67372.1"/>
    <property type="molecule type" value="Genomic_DNA"/>
</dbReference>
<dbReference type="GO" id="GO:0003746">
    <property type="term" value="F:translation elongation factor activity"/>
    <property type="evidence" value="ECO:0007669"/>
    <property type="project" value="UniProtKB-KW"/>
</dbReference>
<comment type="caution">
    <text evidence="12">The sequence shown here is derived from an EMBL/GenBank/DDBJ whole genome shotgun (WGS) entry which is preliminary data.</text>
</comment>
<organism evidence="12 13">
    <name type="scientific">Candidatus Berkelbacteria bacterium RIFCSPHIGHO2_12_FULL_36_9</name>
    <dbReference type="NCBI Taxonomy" id="1797469"/>
    <lineage>
        <taxon>Bacteria</taxon>
        <taxon>Candidatus Berkelbacteria</taxon>
    </lineage>
</organism>
<dbReference type="InterPro" id="IPR036953">
    <property type="entry name" value="GreA/GreB_C_sf"/>
</dbReference>
<dbReference type="GO" id="GO:0032784">
    <property type="term" value="P:regulation of DNA-templated transcription elongation"/>
    <property type="evidence" value="ECO:0007669"/>
    <property type="project" value="UniProtKB-UniRule"/>
</dbReference>
<dbReference type="Gene3D" id="1.10.287.180">
    <property type="entry name" value="Transcription elongation factor, GreA/GreB, N-terminal domain"/>
    <property type="match status" value="1"/>
</dbReference>
<dbReference type="Pfam" id="PF03449">
    <property type="entry name" value="GreA_GreB_N"/>
    <property type="match status" value="1"/>
</dbReference>